<keyword evidence="2" id="KW-0812">Transmembrane</keyword>
<dbReference type="InterPro" id="IPR025187">
    <property type="entry name" value="DUF4112"/>
</dbReference>
<evidence type="ECO:0000313" key="3">
    <source>
        <dbReference type="EMBL" id="KAJ1730447.1"/>
    </source>
</evidence>
<comment type="caution">
    <text evidence="3">The sequence shown here is derived from an EMBL/GenBank/DDBJ whole genome shotgun (WGS) entry which is preliminary data.</text>
</comment>
<sequence>MRFLRRQAADTPPAAAPAPTASEPPHAPADPPRAAHAAPAPAQTPPDGKSQAQAAYDHRDPLSISQKARDKKMKRLRLHAKFLDAALTVPCTCGRVRFGAESLVGLVPIVGDFAGVIMSLLFVSMICREFHTPATIKSQMMVNVAIDFVFGLVPVLGDIFDVLFKANMRNCQLIENHVDAMRSSAQGMEMGALDAGRSPKRPSAPAAAYLPKIPLRPDATGNAVRLARERMHRGH</sequence>
<dbReference type="PANTHER" id="PTHR35519:SF2">
    <property type="entry name" value="PH DOMAIN PROTEIN"/>
    <property type="match status" value="1"/>
</dbReference>
<dbReference type="Proteomes" id="UP001143981">
    <property type="component" value="Unassembled WGS sequence"/>
</dbReference>
<name>A0A9W7YDP8_9FUNG</name>
<feature type="region of interest" description="Disordered" evidence="1">
    <location>
        <begin position="1"/>
        <end position="66"/>
    </location>
</feature>
<dbReference type="AlphaFoldDB" id="A0A9W7YDP8"/>
<organism evidence="3 4">
    <name type="scientific">Coemansia biformis</name>
    <dbReference type="NCBI Taxonomy" id="1286918"/>
    <lineage>
        <taxon>Eukaryota</taxon>
        <taxon>Fungi</taxon>
        <taxon>Fungi incertae sedis</taxon>
        <taxon>Zoopagomycota</taxon>
        <taxon>Kickxellomycotina</taxon>
        <taxon>Kickxellomycetes</taxon>
        <taxon>Kickxellales</taxon>
        <taxon>Kickxellaceae</taxon>
        <taxon>Coemansia</taxon>
    </lineage>
</organism>
<evidence type="ECO:0008006" key="5">
    <source>
        <dbReference type="Google" id="ProtNLM"/>
    </source>
</evidence>
<protein>
    <recommendedName>
        <fullName evidence="5">DUF4112 domain-containing protein</fullName>
    </recommendedName>
</protein>
<evidence type="ECO:0000256" key="1">
    <source>
        <dbReference type="SAM" id="MobiDB-lite"/>
    </source>
</evidence>
<feature type="compositionally biased region" description="Low complexity" evidence="1">
    <location>
        <begin position="32"/>
        <end position="41"/>
    </location>
</feature>
<dbReference type="OrthoDB" id="2103474at2759"/>
<reference evidence="3" key="1">
    <citation type="submission" date="2022-07" db="EMBL/GenBank/DDBJ databases">
        <title>Phylogenomic reconstructions and comparative analyses of Kickxellomycotina fungi.</title>
        <authorList>
            <person name="Reynolds N.K."/>
            <person name="Stajich J.E."/>
            <person name="Barry K."/>
            <person name="Grigoriev I.V."/>
            <person name="Crous P."/>
            <person name="Smith M.E."/>
        </authorList>
    </citation>
    <scope>NUCLEOTIDE SEQUENCE</scope>
    <source>
        <strain evidence="3">BCRC 34381</strain>
    </source>
</reference>
<accession>A0A9W7YDP8</accession>
<gene>
    <name evidence="3" type="ORF">LPJ61_003004</name>
</gene>
<dbReference type="PANTHER" id="PTHR35519">
    <property type="entry name" value="MEMBRANE PROTEINS"/>
    <property type="match status" value="1"/>
</dbReference>
<feature type="transmembrane region" description="Helical" evidence="2">
    <location>
        <begin position="104"/>
        <end position="123"/>
    </location>
</feature>
<dbReference type="EMBL" id="JANBOI010000453">
    <property type="protein sequence ID" value="KAJ1730447.1"/>
    <property type="molecule type" value="Genomic_DNA"/>
</dbReference>
<feature type="compositionally biased region" description="Low complexity" evidence="1">
    <location>
        <begin position="9"/>
        <end position="24"/>
    </location>
</feature>
<dbReference type="Pfam" id="PF13430">
    <property type="entry name" value="DUF4112"/>
    <property type="match status" value="1"/>
</dbReference>
<keyword evidence="2" id="KW-1133">Transmembrane helix</keyword>
<keyword evidence="2" id="KW-0472">Membrane</keyword>
<feature type="transmembrane region" description="Helical" evidence="2">
    <location>
        <begin position="144"/>
        <end position="164"/>
    </location>
</feature>
<keyword evidence="4" id="KW-1185">Reference proteome</keyword>
<evidence type="ECO:0000313" key="4">
    <source>
        <dbReference type="Proteomes" id="UP001143981"/>
    </source>
</evidence>
<proteinExistence type="predicted"/>
<evidence type="ECO:0000256" key="2">
    <source>
        <dbReference type="SAM" id="Phobius"/>
    </source>
</evidence>